<dbReference type="Proteomes" id="UP001341840">
    <property type="component" value="Unassembled WGS sequence"/>
</dbReference>
<keyword evidence="2" id="KW-1185">Reference proteome</keyword>
<proteinExistence type="predicted"/>
<evidence type="ECO:0000313" key="1">
    <source>
        <dbReference type="EMBL" id="MED6183521.1"/>
    </source>
</evidence>
<sequence>MQNQMSPVRSKLGLWQVVHGTTSLFRYEGEIVTSPIRVEHVGSVPARRVGSVPPSIWAWTPIGPYYRPNVVHVTMWAILCYRSVVSDLPSQVGPSGGMWAEWVRSAFCVVWSSGPSKIGPRWASSLGSDVGYEQDPSKRLVAGTLAGGPPAATVSRDVNLCPTWKQRPHRHLLLPMVRCCRKPSSSPLDPS</sequence>
<name>A0ABU6WFB6_9FABA</name>
<gene>
    <name evidence="1" type="ORF">PIB30_038643</name>
</gene>
<protein>
    <submittedName>
        <fullName evidence="1">Uncharacterized protein</fullName>
    </submittedName>
</protein>
<evidence type="ECO:0000313" key="2">
    <source>
        <dbReference type="Proteomes" id="UP001341840"/>
    </source>
</evidence>
<accession>A0ABU6WFB6</accession>
<comment type="caution">
    <text evidence="1">The sequence shown here is derived from an EMBL/GenBank/DDBJ whole genome shotgun (WGS) entry which is preliminary data.</text>
</comment>
<dbReference type="EMBL" id="JASCZI010181443">
    <property type="protein sequence ID" value="MED6183521.1"/>
    <property type="molecule type" value="Genomic_DNA"/>
</dbReference>
<reference evidence="1 2" key="1">
    <citation type="journal article" date="2023" name="Plants (Basel)">
        <title>Bridging the Gap: Combining Genomics and Transcriptomics Approaches to Understand Stylosanthes scabra, an Orphan Legume from the Brazilian Caatinga.</title>
        <authorList>
            <person name="Ferreira-Neto J.R.C."/>
            <person name="da Silva M.D."/>
            <person name="Binneck E."/>
            <person name="de Melo N.F."/>
            <person name="da Silva R.H."/>
            <person name="de Melo A.L.T.M."/>
            <person name="Pandolfi V."/>
            <person name="Bustamante F.O."/>
            <person name="Brasileiro-Vidal A.C."/>
            <person name="Benko-Iseppon A.M."/>
        </authorList>
    </citation>
    <scope>NUCLEOTIDE SEQUENCE [LARGE SCALE GENOMIC DNA]</scope>
    <source>
        <tissue evidence="1">Leaves</tissue>
    </source>
</reference>
<organism evidence="1 2">
    <name type="scientific">Stylosanthes scabra</name>
    <dbReference type="NCBI Taxonomy" id="79078"/>
    <lineage>
        <taxon>Eukaryota</taxon>
        <taxon>Viridiplantae</taxon>
        <taxon>Streptophyta</taxon>
        <taxon>Embryophyta</taxon>
        <taxon>Tracheophyta</taxon>
        <taxon>Spermatophyta</taxon>
        <taxon>Magnoliopsida</taxon>
        <taxon>eudicotyledons</taxon>
        <taxon>Gunneridae</taxon>
        <taxon>Pentapetalae</taxon>
        <taxon>rosids</taxon>
        <taxon>fabids</taxon>
        <taxon>Fabales</taxon>
        <taxon>Fabaceae</taxon>
        <taxon>Papilionoideae</taxon>
        <taxon>50 kb inversion clade</taxon>
        <taxon>dalbergioids sensu lato</taxon>
        <taxon>Dalbergieae</taxon>
        <taxon>Pterocarpus clade</taxon>
        <taxon>Stylosanthes</taxon>
    </lineage>
</organism>